<dbReference type="EMBL" id="PDLO01000003">
    <property type="protein sequence ID" value="PHK98890.1"/>
    <property type="molecule type" value="Genomic_DNA"/>
</dbReference>
<dbReference type="Gene3D" id="2.60.120.260">
    <property type="entry name" value="Galactose-binding domain-like"/>
    <property type="match status" value="1"/>
</dbReference>
<dbReference type="OrthoDB" id="9800955at2"/>
<dbReference type="PROSITE" id="PS51257">
    <property type="entry name" value="PROKAR_LIPOPROTEIN"/>
    <property type="match status" value="1"/>
</dbReference>
<comment type="caution">
    <text evidence="1">The sequence shown here is derived from an EMBL/GenBank/DDBJ whole genome shotgun (WGS) entry which is preliminary data.</text>
</comment>
<accession>A0A2G0CG44</accession>
<organism evidence="1 2">
    <name type="scientific">Neolewinella marina</name>
    <dbReference type="NCBI Taxonomy" id="438751"/>
    <lineage>
        <taxon>Bacteria</taxon>
        <taxon>Pseudomonadati</taxon>
        <taxon>Bacteroidota</taxon>
        <taxon>Saprospiria</taxon>
        <taxon>Saprospirales</taxon>
        <taxon>Lewinellaceae</taxon>
        <taxon>Neolewinella</taxon>
    </lineage>
</organism>
<reference evidence="1 2" key="1">
    <citation type="submission" date="2017-10" db="EMBL/GenBank/DDBJ databases">
        <title>The draft genome sequence of Lewinella marina KCTC 32374.</title>
        <authorList>
            <person name="Wang K."/>
        </authorList>
    </citation>
    <scope>NUCLEOTIDE SEQUENCE [LARGE SCALE GENOMIC DNA]</scope>
    <source>
        <strain evidence="1 2">MKG-38</strain>
    </source>
</reference>
<keyword evidence="2" id="KW-1185">Reference proteome</keyword>
<sequence length="542" mass="58632">MNKLLLALLSCTLIFACEKEKFVVPNDLTDVKTIVGSRNQNDLGQYIAEVGDHLAFADLSQGAISHEWIIEGGNALLGNDFKAEDTTYSQYILPGQLSTQDPTAYVLFQTAGLQRVRLRNVFDRQVSFTATGTTAVREGNNWVVDTTYLVNVFGDLRPAFKVLKDGEEILSVSEDDEPDQANAANWTAVTLEVGQDLEFVDLTTAGAPTGRQWTLTGGAPATSSDSTATISYPSLGEHVGGTLRVIREGADVPAANAEKWIPIRVTVIPSSQPFVFTGELSERTDDVLSFRVSGEAKTFTGEEANFTVQVKNGEANFNQAIAVQKARVNAQDPTFIELVLAEPIYTSDTIKVSYGGGAIGSVDGRILNAFGPEPVVFAEGANVLTDDALRFEAGPDAYFFQQPQWSISTEQAASGAASAKFFVDDPSSSPGNMRIQTVPDAVPMVFPAGDYALSIKVYIPSGTDIVKMNTNLGKPFQAIVWDLTSVSERDEWVSLTQNMTLEANDNTQGSKFVIGIRRADITSSSATLFLDDISFVQRELRP</sequence>
<dbReference type="RefSeq" id="WP_099106500.1">
    <property type="nucleotide sequence ID" value="NZ_JAATJF010000001.1"/>
</dbReference>
<dbReference type="Proteomes" id="UP000226437">
    <property type="component" value="Unassembled WGS sequence"/>
</dbReference>
<protein>
    <submittedName>
        <fullName evidence="1">Uncharacterized protein</fullName>
    </submittedName>
</protein>
<dbReference type="AlphaFoldDB" id="A0A2G0CG44"/>
<gene>
    <name evidence="1" type="ORF">CGL56_10540</name>
</gene>
<evidence type="ECO:0000313" key="2">
    <source>
        <dbReference type="Proteomes" id="UP000226437"/>
    </source>
</evidence>
<proteinExistence type="predicted"/>
<evidence type="ECO:0000313" key="1">
    <source>
        <dbReference type="EMBL" id="PHK98890.1"/>
    </source>
</evidence>
<name>A0A2G0CG44_9BACT</name>